<name>A0A3B6VBA3_BRAHW</name>
<dbReference type="Proteomes" id="UP000001803">
    <property type="component" value="Chromosome"/>
</dbReference>
<dbReference type="GeneID" id="63962390"/>
<accession>A0A3B6VBA3</accession>
<keyword evidence="2" id="KW-1003">Cell membrane</keyword>
<feature type="transmembrane region" description="Helical" evidence="6">
    <location>
        <begin position="217"/>
        <end position="240"/>
    </location>
</feature>
<feature type="transmembrane region" description="Helical" evidence="6">
    <location>
        <begin position="246"/>
        <end position="264"/>
    </location>
</feature>
<dbReference type="NCBIfam" id="TIGR00374">
    <property type="entry name" value="flippase-like domain"/>
    <property type="match status" value="1"/>
</dbReference>
<comment type="subcellular location">
    <subcellularLocation>
        <location evidence="1">Cell membrane</location>
        <topology evidence="1">Multi-pass membrane protein</topology>
    </subcellularLocation>
</comment>
<evidence type="ECO:0000313" key="8">
    <source>
        <dbReference type="Proteomes" id="UP000001803"/>
    </source>
</evidence>
<evidence type="ECO:0000313" key="7">
    <source>
        <dbReference type="EMBL" id="ACN83767.1"/>
    </source>
</evidence>
<evidence type="ECO:0000256" key="1">
    <source>
        <dbReference type="ARBA" id="ARBA00004651"/>
    </source>
</evidence>
<dbReference type="Pfam" id="PF03706">
    <property type="entry name" value="LPG_synthase_TM"/>
    <property type="match status" value="1"/>
</dbReference>
<reference evidence="7 8" key="1">
    <citation type="journal article" date="2009" name="PLoS ONE">
        <title>Genome sequence of the pathogenic intestinal spirochete Brachyspira hyodysenteriae reveals adaptations to its lifestyle in the porcine large intestine.</title>
        <authorList>
            <person name="Bellgard M.I."/>
            <person name="Wanchanthuek P."/>
            <person name="La T."/>
            <person name="Ryan K."/>
            <person name="Moolhuijzen P."/>
            <person name="Albertyn Z."/>
            <person name="Shaban B."/>
            <person name="Motro Y."/>
            <person name="Dunn D.S."/>
            <person name="Schibeci D."/>
            <person name="Hunter A."/>
            <person name="Barrero R."/>
            <person name="Phillips N.D."/>
            <person name="Hampson D.J."/>
        </authorList>
    </citation>
    <scope>NUCLEOTIDE SEQUENCE [LARGE SCALE GENOMIC DNA]</scope>
    <source>
        <strain evidence="8">ATCC 49526 / WA1</strain>
    </source>
</reference>
<dbReference type="RefSeq" id="WP_012670813.1">
    <property type="nucleotide sequence ID" value="NC_012225.1"/>
</dbReference>
<keyword evidence="4 6" id="KW-1133">Transmembrane helix</keyword>
<feature type="transmembrane region" description="Helical" evidence="6">
    <location>
        <begin position="7"/>
        <end position="25"/>
    </location>
</feature>
<dbReference type="EMBL" id="CP001357">
    <property type="protein sequence ID" value="ACN83767.1"/>
    <property type="molecule type" value="Genomic_DNA"/>
</dbReference>
<evidence type="ECO:0000256" key="2">
    <source>
        <dbReference type="ARBA" id="ARBA00022475"/>
    </source>
</evidence>
<gene>
    <name evidence="7" type="ordered locus">BHWA1_01288</name>
</gene>
<dbReference type="InterPro" id="IPR022791">
    <property type="entry name" value="L-PG_synthase/AglD"/>
</dbReference>
<dbReference type="KEGG" id="bhy:BHWA1_01288"/>
<dbReference type="PANTHER" id="PTHR39087">
    <property type="entry name" value="UPF0104 MEMBRANE PROTEIN MJ1595"/>
    <property type="match status" value="1"/>
</dbReference>
<protein>
    <recommendedName>
        <fullName evidence="9">TIGR00374 family protein</fullName>
    </recommendedName>
</protein>
<evidence type="ECO:0000256" key="6">
    <source>
        <dbReference type="SAM" id="Phobius"/>
    </source>
</evidence>
<evidence type="ECO:0000256" key="3">
    <source>
        <dbReference type="ARBA" id="ARBA00022692"/>
    </source>
</evidence>
<dbReference type="STRING" id="565034.BHWA1_01288"/>
<feature type="transmembrane region" description="Helical" evidence="6">
    <location>
        <begin position="301"/>
        <end position="320"/>
    </location>
</feature>
<evidence type="ECO:0008006" key="9">
    <source>
        <dbReference type="Google" id="ProtNLM"/>
    </source>
</evidence>
<feature type="transmembrane region" description="Helical" evidence="6">
    <location>
        <begin position="126"/>
        <end position="144"/>
    </location>
</feature>
<dbReference type="PANTHER" id="PTHR39087:SF2">
    <property type="entry name" value="UPF0104 MEMBRANE PROTEIN MJ1595"/>
    <property type="match status" value="1"/>
</dbReference>
<dbReference type="AlphaFoldDB" id="A0A3B6VBA3"/>
<evidence type="ECO:0000256" key="5">
    <source>
        <dbReference type="ARBA" id="ARBA00023136"/>
    </source>
</evidence>
<keyword evidence="8" id="KW-1185">Reference proteome</keyword>
<keyword evidence="3 6" id="KW-0812">Transmembrane</keyword>
<feature type="transmembrane region" description="Helical" evidence="6">
    <location>
        <begin position="45"/>
        <end position="62"/>
    </location>
</feature>
<proteinExistence type="predicted"/>
<feature type="transmembrane region" description="Helical" evidence="6">
    <location>
        <begin position="150"/>
        <end position="173"/>
    </location>
</feature>
<sequence>MNKNHKTIIQVIIGIAVSIICLYFAFRGINIKESIEIVKNINVKYFLISLVLSILIIALRGLRWECFIPLKKPIKKRTVVMATYIGYMGNNILPAKLGEVARAYILGMKENVSKSALIASVVTERLFDVITGGIILTISVVFIPDLPQTVTYAAIALFVLSIIGFLVLMFLVWQREFAHKVFHKIFGILPKNIGDKLIEFSCNFIDGIGFKNDPKHIFLIFFYTFLYLIGQVCTIELLMTSFNIKATPIIALFMFAIGGFGFAVPSAPSGIGPFEWAIIFGLSLIGVEKSIAAPYALVYHIMGIVPIVIIGFVFLFMLGIDLKTATKGDNQIEGKEENDNAKIS</sequence>
<keyword evidence="5 6" id="KW-0472">Membrane</keyword>
<evidence type="ECO:0000256" key="4">
    <source>
        <dbReference type="ARBA" id="ARBA00022989"/>
    </source>
</evidence>
<organism evidence="7 8">
    <name type="scientific">Brachyspira hyodysenteriae (strain ATCC 49526 / WA1)</name>
    <dbReference type="NCBI Taxonomy" id="565034"/>
    <lineage>
        <taxon>Bacteria</taxon>
        <taxon>Pseudomonadati</taxon>
        <taxon>Spirochaetota</taxon>
        <taxon>Spirochaetia</taxon>
        <taxon>Brachyspirales</taxon>
        <taxon>Brachyspiraceae</taxon>
        <taxon>Brachyspira</taxon>
    </lineage>
</organism>
<dbReference type="GO" id="GO:0005886">
    <property type="term" value="C:plasma membrane"/>
    <property type="evidence" value="ECO:0007669"/>
    <property type="project" value="UniProtKB-SubCell"/>
</dbReference>